<sequence>MNKILYYFISFVVLFGFASCDTDDEYIDTTYIKATVVFIGSSDGYEVRYNGKKTALVIYGKENSTGKLEVYKTGKDTPEISEEITLTDGKKIELLKILGRSIAFASSVSEDEYTTFTPYITFSNGFDKYTVTFNDEKLNLRNENKIANDALEGTLKIIRNSDGSILYEENMTIVPESTINITELGEESFVNLSTSGGESDPESSQYTKIRFIYTADAFPGHNKLELLVYLSDLGFNQFTDPITIKLKAGQMSEFIQIDNKTFSEDGVNGVYDLIDENGNYIVDSMSDLDTGIFIGNSDYKFLTFRLEDSSENHQGGNMVLCKPISQIPW</sequence>
<gene>
    <name evidence="1" type="ORF">NXY30_26355</name>
</gene>
<name>A0ABY5TDK8_9BACE</name>
<organism evidence="1 2">
    <name type="scientific">Bacteroides faecis</name>
    <dbReference type="NCBI Taxonomy" id="674529"/>
    <lineage>
        <taxon>Bacteria</taxon>
        <taxon>Pseudomonadati</taxon>
        <taxon>Bacteroidota</taxon>
        <taxon>Bacteroidia</taxon>
        <taxon>Bacteroidales</taxon>
        <taxon>Bacteroidaceae</taxon>
        <taxon>Bacteroides</taxon>
    </lineage>
</organism>
<dbReference type="EMBL" id="CP103141">
    <property type="protein sequence ID" value="UVQ74422.1"/>
    <property type="molecule type" value="Genomic_DNA"/>
</dbReference>
<dbReference type="PROSITE" id="PS51257">
    <property type="entry name" value="PROKAR_LIPOPROTEIN"/>
    <property type="match status" value="1"/>
</dbReference>
<reference evidence="1" key="1">
    <citation type="submission" date="2022-08" db="EMBL/GenBank/DDBJ databases">
        <title>Genome Sequencing of Bacteroides fragilis Group Isolates with Nanopore Technology.</title>
        <authorList>
            <person name="Tisza M.J."/>
            <person name="Smith D."/>
            <person name="Dekker J.P."/>
        </authorList>
    </citation>
    <scope>NUCLEOTIDE SEQUENCE</scope>
    <source>
        <strain evidence="1">BFG-527</strain>
    </source>
</reference>
<dbReference type="GeneID" id="69591682"/>
<keyword evidence="2" id="KW-1185">Reference proteome</keyword>
<protein>
    <submittedName>
        <fullName evidence="1">Uncharacterized protein</fullName>
    </submittedName>
</protein>
<evidence type="ECO:0000313" key="2">
    <source>
        <dbReference type="Proteomes" id="UP001060104"/>
    </source>
</evidence>
<proteinExistence type="predicted"/>
<dbReference type="RefSeq" id="WP_070612802.1">
    <property type="nucleotide sequence ID" value="NZ_CP081916.1"/>
</dbReference>
<dbReference type="Proteomes" id="UP001060104">
    <property type="component" value="Chromosome"/>
</dbReference>
<accession>A0ABY5TDK8</accession>
<evidence type="ECO:0000313" key="1">
    <source>
        <dbReference type="EMBL" id="UVQ74422.1"/>
    </source>
</evidence>